<dbReference type="Gene3D" id="3.30.1460.50">
    <property type="match status" value="1"/>
</dbReference>
<gene>
    <name evidence="7" type="primary">ATG10</name>
    <name evidence="7" type="ORF">AWC38_SpisGene2952</name>
</gene>
<organism evidence="7 8">
    <name type="scientific">Stylophora pistillata</name>
    <name type="common">Smooth cauliflower coral</name>
    <dbReference type="NCBI Taxonomy" id="50429"/>
    <lineage>
        <taxon>Eukaryota</taxon>
        <taxon>Metazoa</taxon>
        <taxon>Cnidaria</taxon>
        <taxon>Anthozoa</taxon>
        <taxon>Hexacorallia</taxon>
        <taxon>Scleractinia</taxon>
        <taxon>Astrocoeniina</taxon>
        <taxon>Pocilloporidae</taxon>
        <taxon>Stylophora</taxon>
    </lineage>
</organism>
<keyword evidence="4" id="KW-0833">Ubl conjugation pathway</keyword>
<dbReference type="GO" id="GO:0032446">
    <property type="term" value="P:protein modification by small protein conjugation"/>
    <property type="evidence" value="ECO:0007669"/>
    <property type="project" value="TreeGrafter"/>
</dbReference>
<dbReference type="Pfam" id="PF03987">
    <property type="entry name" value="Autophagy_act_C"/>
    <property type="match status" value="1"/>
</dbReference>
<evidence type="ECO:0000313" key="7">
    <source>
        <dbReference type="EMBL" id="PFX32178.1"/>
    </source>
</evidence>
<dbReference type="EMBL" id="LSMT01000026">
    <property type="protein sequence ID" value="PFX32178.1"/>
    <property type="molecule type" value="Genomic_DNA"/>
</dbReference>
<dbReference type="GO" id="GO:0061651">
    <property type="term" value="F:Atg12 conjugating enzyme activity"/>
    <property type="evidence" value="ECO:0007669"/>
    <property type="project" value="TreeGrafter"/>
</dbReference>
<reference evidence="8" key="1">
    <citation type="journal article" date="2017" name="bioRxiv">
        <title>Comparative analysis of the genomes of Stylophora pistillata and Acropora digitifera provides evidence for extensive differences between species of corals.</title>
        <authorList>
            <person name="Voolstra C.R."/>
            <person name="Li Y."/>
            <person name="Liew Y.J."/>
            <person name="Baumgarten S."/>
            <person name="Zoccola D."/>
            <person name="Flot J.-F."/>
            <person name="Tambutte S."/>
            <person name="Allemand D."/>
            <person name="Aranda M."/>
        </authorList>
    </citation>
    <scope>NUCLEOTIDE SEQUENCE [LARGE SCALE GENOMIC DNA]</scope>
</reference>
<comment type="caution">
    <text evidence="7">The sequence shown here is derived from an EMBL/GenBank/DDBJ whole genome shotgun (WGS) entry which is preliminary data.</text>
</comment>
<evidence type="ECO:0000256" key="4">
    <source>
        <dbReference type="ARBA" id="ARBA00022786"/>
    </source>
</evidence>
<evidence type="ECO:0000256" key="3">
    <source>
        <dbReference type="ARBA" id="ARBA00022679"/>
    </source>
</evidence>
<protein>
    <recommendedName>
        <fullName evidence="2">Ubiquitin-like-conjugating enzyme ATG10</fullName>
    </recommendedName>
    <alternativeName>
        <fullName evidence="6">Autophagy-related protein 10</fullName>
    </alternativeName>
</protein>
<keyword evidence="5" id="KW-0072">Autophagy</keyword>
<dbReference type="OrthoDB" id="4089664at2759"/>
<evidence type="ECO:0000313" key="8">
    <source>
        <dbReference type="Proteomes" id="UP000225706"/>
    </source>
</evidence>
<evidence type="ECO:0000256" key="6">
    <source>
        <dbReference type="ARBA" id="ARBA00029833"/>
    </source>
</evidence>
<dbReference type="STRING" id="50429.A0A2B4SUC1"/>
<sequence>MWNTGTLSYEEFENELFDFLERARKVRDSWNLECTKGKRKVKYLTKNQVQLGFDKASEVGTEETCTEEMKWGVEEDDNDSVTSGQLESDINKTFLKYEYHVIYSTSYGVPVLYFTASRQDGKLVSLEEVWKSVPDVYHERLEFEKWTLLTQQEHPHLGVPFYQLHPCHTADMMKKIASVAEEQENHVSNANYLVTWLSTVGPIVGLKIPPEYST</sequence>
<dbReference type="GO" id="GO:0000422">
    <property type="term" value="P:autophagy of mitochondrion"/>
    <property type="evidence" value="ECO:0007669"/>
    <property type="project" value="TreeGrafter"/>
</dbReference>
<proteinExistence type="inferred from homology"/>
<evidence type="ECO:0000256" key="2">
    <source>
        <dbReference type="ARBA" id="ARBA00021099"/>
    </source>
</evidence>
<dbReference type="GO" id="GO:0000045">
    <property type="term" value="P:autophagosome assembly"/>
    <property type="evidence" value="ECO:0007669"/>
    <property type="project" value="TreeGrafter"/>
</dbReference>
<dbReference type="Proteomes" id="UP000225706">
    <property type="component" value="Unassembled WGS sequence"/>
</dbReference>
<dbReference type="PANTHER" id="PTHR14957">
    <property type="entry name" value="UBIQUITIN-LIKE-CONJUGATING ENZYME ATG10"/>
    <property type="match status" value="1"/>
</dbReference>
<evidence type="ECO:0000256" key="5">
    <source>
        <dbReference type="ARBA" id="ARBA00023006"/>
    </source>
</evidence>
<dbReference type="AlphaFoldDB" id="A0A2B4SUC1"/>
<dbReference type="InterPro" id="IPR007135">
    <property type="entry name" value="Atg3/Atg10"/>
</dbReference>
<name>A0A2B4SUC1_STYPI</name>
<keyword evidence="3" id="KW-0808">Transferase</keyword>
<dbReference type="GO" id="GO:0005829">
    <property type="term" value="C:cytosol"/>
    <property type="evidence" value="ECO:0007669"/>
    <property type="project" value="TreeGrafter"/>
</dbReference>
<comment type="similarity">
    <text evidence="1">Belongs to the ATG10 family.</text>
</comment>
<keyword evidence="8" id="KW-1185">Reference proteome</keyword>
<dbReference type="PANTHER" id="PTHR14957:SF1">
    <property type="entry name" value="UBIQUITIN-LIKE-CONJUGATING ENZYME ATG10"/>
    <property type="match status" value="1"/>
</dbReference>
<evidence type="ECO:0000256" key="1">
    <source>
        <dbReference type="ARBA" id="ARBA00005696"/>
    </source>
</evidence>
<accession>A0A2B4SUC1</accession>